<proteinExistence type="predicted"/>
<feature type="compositionally biased region" description="Polar residues" evidence="1">
    <location>
        <begin position="251"/>
        <end position="260"/>
    </location>
</feature>
<reference evidence="2" key="1">
    <citation type="journal article" date="2020" name="Fungal Divers.">
        <title>Resolving the Mortierellaceae phylogeny through synthesis of multi-gene phylogenetics and phylogenomics.</title>
        <authorList>
            <person name="Vandepol N."/>
            <person name="Liber J."/>
            <person name="Desiro A."/>
            <person name="Na H."/>
            <person name="Kennedy M."/>
            <person name="Barry K."/>
            <person name="Grigoriev I.V."/>
            <person name="Miller A.N."/>
            <person name="O'Donnell K."/>
            <person name="Stajich J.E."/>
            <person name="Bonito G."/>
        </authorList>
    </citation>
    <scope>NUCLEOTIDE SEQUENCE</scope>
    <source>
        <strain evidence="2">NRRL 2769</strain>
    </source>
</reference>
<dbReference type="AlphaFoldDB" id="A0A9P6MED5"/>
<evidence type="ECO:0000313" key="2">
    <source>
        <dbReference type="EMBL" id="KAF9995434.1"/>
    </source>
</evidence>
<feature type="compositionally biased region" description="Pro residues" evidence="1">
    <location>
        <begin position="156"/>
        <end position="169"/>
    </location>
</feature>
<feature type="compositionally biased region" description="Basic and acidic residues" evidence="1">
    <location>
        <begin position="240"/>
        <end position="250"/>
    </location>
</feature>
<sequence>MRASFVEHMIQAGWKIRTCDTDADVAIAQDCQPGDIVISGDSDMSVYPSVSILWRPISRNLILVYNISDLCQATTVKACLEDFKVVLKNTVNKTFESSHRVFVDLQQTPNKDSRVQLQPSVGKDQIIRLRSPQSFIRYRTAEPPAMLKIESRLLQPPSPQPLRPDPNPQDDPMTSLPSQVSGGHPVLPRTRTPRNRHRYSFKTRRGATNPPPPDKMKRYKFKPHKERMDTAADSTEDDKTESKVKVKSPRETLNQRLAGS</sequence>
<feature type="region of interest" description="Disordered" evidence="1">
    <location>
        <begin position="155"/>
        <end position="260"/>
    </location>
</feature>
<feature type="compositionally biased region" description="Basic residues" evidence="1">
    <location>
        <begin position="191"/>
        <end position="205"/>
    </location>
</feature>
<evidence type="ECO:0000256" key="1">
    <source>
        <dbReference type="SAM" id="MobiDB-lite"/>
    </source>
</evidence>
<keyword evidence="3" id="KW-1185">Reference proteome</keyword>
<protein>
    <submittedName>
        <fullName evidence="2">Uncharacterized protein</fullName>
    </submittedName>
</protein>
<organism evidence="2 3">
    <name type="scientific">Entomortierella chlamydospora</name>
    <dbReference type="NCBI Taxonomy" id="101097"/>
    <lineage>
        <taxon>Eukaryota</taxon>
        <taxon>Fungi</taxon>
        <taxon>Fungi incertae sedis</taxon>
        <taxon>Mucoromycota</taxon>
        <taxon>Mortierellomycotina</taxon>
        <taxon>Mortierellomycetes</taxon>
        <taxon>Mortierellales</taxon>
        <taxon>Mortierellaceae</taxon>
        <taxon>Entomortierella</taxon>
    </lineage>
</organism>
<gene>
    <name evidence="2" type="ORF">BGZ80_007511</name>
</gene>
<evidence type="ECO:0000313" key="3">
    <source>
        <dbReference type="Proteomes" id="UP000703661"/>
    </source>
</evidence>
<dbReference type="EMBL" id="JAAAID010003866">
    <property type="protein sequence ID" value="KAF9995434.1"/>
    <property type="molecule type" value="Genomic_DNA"/>
</dbReference>
<accession>A0A9P6MED5</accession>
<comment type="caution">
    <text evidence="2">The sequence shown here is derived from an EMBL/GenBank/DDBJ whole genome shotgun (WGS) entry which is preliminary data.</text>
</comment>
<name>A0A9P6MED5_9FUNG</name>
<dbReference type="Proteomes" id="UP000703661">
    <property type="component" value="Unassembled WGS sequence"/>
</dbReference>